<keyword evidence="2" id="KW-1185">Reference proteome</keyword>
<comment type="caution">
    <text evidence="1">The sequence shown here is derived from an EMBL/GenBank/DDBJ whole genome shotgun (WGS) entry which is preliminary data.</text>
</comment>
<name>A0ABS5XW40_9MICO</name>
<dbReference type="SUPFAM" id="SSF54690">
    <property type="entry name" value="Molybdopterin synthase subunit MoaE"/>
    <property type="match status" value="1"/>
</dbReference>
<dbReference type="EMBL" id="JAFLHG010000011">
    <property type="protein sequence ID" value="MBT8798755.1"/>
    <property type="molecule type" value="Genomic_DNA"/>
</dbReference>
<dbReference type="CDD" id="cd00756">
    <property type="entry name" value="MoaE"/>
    <property type="match status" value="1"/>
</dbReference>
<reference evidence="1 2" key="1">
    <citation type="submission" date="2021-03" db="EMBL/GenBank/DDBJ databases">
        <title>Microbacterium pauli sp. nov., isolated from microfiltered milk.</title>
        <authorList>
            <person name="Bellassi P."/>
            <person name="Fontana A."/>
            <person name="Callegari M.L."/>
            <person name="Lorenzo M."/>
            <person name="Cappa F."/>
        </authorList>
    </citation>
    <scope>NUCLEOTIDE SEQUENCE [LARGE SCALE GENOMIC DNA]</scope>
    <source>
        <strain evidence="1 2">DSM 18909</strain>
    </source>
</reference>
<sequence length="146" mass="15238">MIVRAALADAPLDVAAHIAAVADAHSGASAVFLGTVRDHDPDADGVVVRLDYSAHPDAARILTELAESVDADGLRIAVSHRVGSLAVGETAIVCAVSSAHRADAFEVSRALVERVKAELPVWKKQIERDGSGQESGRWVGLGTLAR</sequence>
<gene>
    <name evidence="1" type="ORF">J0P97_11830</name>
</gene>
<dbReference type="InterPro" id="IPR036563">
    <property type="entry name" value="MoaE_sf"/>
</dbReference>
<organism evidence="1 2">
    <name type="scientific">Microbacterium flavum</name>
    <dbReference type="NCBI Taxonomy" id="415216"/>
    <lineage>
        <taxon>Bacteria</taxon>
        <taxon>Bacillati</taxon>
        <taxon>Actinomycetota</taxon>
        <taxon>Actinomycetes</taxon>
        <taxon>Micrococcales</taxon>
        <taxon>Microbacteriaceae</taxon>
        <taxon>Microbacterium</taxon>
    </lineage>
</organism>
<accession>A0ABS5XW40</accession>
<protein>
    <submittedName>
        <fullName evidence="1">Molybdenum cofactor biosynthesis protein MoaE</fullName>
    </submittedName>
</protein>
<evidence type="ECO:0000313" key="1">
    <source>
        <dbReference type="EMBL" id="MBT8798755.1"/>
    </source>
</evidence>
<evidence type="ECO:0000313" key="2">
    <source>
        <dbReference type="Proteomes" id="UP000740605"/>
    </source>
</evidence>
<dbReference type="Pfam" id="PF02391">
    <property type="entry name" value="MoaE"/>
    <property type="match status" value="1"/>
</dbReference>
<dbReference type="Proteomes" id="UP000740605">
    <property type="component" value="Unassembled WGS sequence"/>
</dbReference>
<proteinExistence type="predicted"/>
<dbReference type="InterPro" id="IPR003448">
    <property type="entry name" value="Mopterin_biosynth_MoaE"/>
</dbReference>
<dbReference type="PANTHER" id="PTHR23404">
    <property type="entry name" value="MOLYBDOPTERIN SYNTHASE RELATED"/>
    <property type="match status" value="1"/>
</dbReference>
<dbReference type="RefSeq" id="WP_215487994.1">
    <property type="nucleotide sequence ID" value="NZ_BAAAPJ010000004.1"/>
</dbReference>
<dbReference type="Gene3D" id="3.90.1170.40">
    <property type="entry name" value="Molybdopterin biosynthesis MoaE subunit"/>
    <property type="match status" value="1"/>
</dbReference>